<dbReference type="InterPro" id="IPR047951">
    <property type="entry name" value="Transpos_ISL3"/>
</dbReference>
<evidence type="ECO:0000259" key="1">
    <source>
        <dbReference type="Pfam" id="PF01610"/>
    </source>
</evidence>
<protein>
    <recommendedName>
        <fullName evidence="1">Transposase IS204/IS1001/IS1096/IS1165 DDE domain-containing protein</fullName>
    </recommendedName>
</protein>
<proteinExistence type="predicted"/>
<dbReference type="AlphaFoldDB" id="A0A6V8NYP2"/>
<dbReference type="PANTHER" id="PTHR33498:SF1">
    <property type="entry name" value="TRANSPOSASE FOR INSERTION SEQUENCE ELEMENT IS1557"/>
    <property type="match status" value="1"/>
</dbReference>
<comment type="caution">
    <text evidence="2">The sequence shown here is derived from an EMBL/GenBank/DDBJ whole genome shotgun (WGS) entry which is preliminary data.</text>
</comment>
<dbReference type="EMBL" id="BLRX01000042">
    <property type="protein sequence ID" value="GFP25133.1"/>
    <property type="molecule type" value="Genomic_DNA"/>
</dbReference>
<organism evidence="2 3">
    <name type="scientific">Candidatus Hakubella thermalkaliphila</name>
    <dbReference type="NCBI Taxonomy" id="2754717"/>
    <lineage>
        <taxon>Bacteria</taxon>
        <taxon>Bacillati</taxon>
        <taxon>Actinomycetota</taxon>
        <taxon>Actinomycetota incertae sedis</taxon>
        <taxon>Candidatus Hakubellales</taxon>
        <taxon>Candidatus Hakubellaceae</taxon>
        <taxon>Candidatus Hakubella</taxon>
    </lineage>
</organism>
<dbReference type="InterPro" id="IPR002560">
    <property type="entry name" value="Transposase_DDE"/>
</dbReference>
<reference evidence="2 3" key="1">
    <citation type="journal article" date="2020" name="Front. Microbiol.">
        <title>Single-cell genomics of novel Actinobacteria with the Wood-Ljungdahl pathway discovered in a serpentinizing system.</title>
        <authorList>
            <person name="Merino N."/>
            <person name="Kawai M."/>
            <person name="Boyd E.S."/>
            <person name="Colman D.R."/>
            <person name="McGlynn S.E."/>
            <person name="Nealson K.H."/>
            <person name="Kurokawa K."/>
            <person name="Hongoh Y."/>
        </authorList>
    </citation>
    <scope>NUCLEOTIDE SEQUENCE [LARGE SCALE GENOMIC DNA]</scope>
    <source>
        <strain evidence="2 3">S25</strain>
    </source>
</reference>
<dbReference type="PANTHER" id="PTHR33498">
    <property type="entry name" value="TRANSPOSASE FOR INSERTION SEQUENCE ELEMENT IS1557"/>
    <property type="match status" value="1"/>
</dbReference>
<dbReference type="Proteomes" id="UP000543224">
    <property type="component" value="Unassembled WGS sequence"/>
</dbReference>
<dbReference type="Pfam" id="PF01610">
    <property type="entry name" value="DDE_Tnp_ISL3"/>
    <property type="match status" value="1"/>
</dbReference>
<accession>A0A6V8NYP2</accession>
<sequence length="195" mass="23335">MWQPFYNACREVIPQATVVIDRFHVGKTVNEALDKVRRRVRTDLKSKEKKEALFKYRNLFWLGTETLTEKQERRLWNILSWDEGLCRAYELKEVLRAIYAGEDGEQARRELENWFGEVQASGIKEMIEASRTLIHWKEPILNFWQHRICNAVTEGKINKIKALRRRAFNYNNFQNLRLKILEQEEMTPSSPHQRV</sequence>
<gene>
    <name evidence="2" type="ORF">HKBW3S25_00583</name>
</gene>
<evidence type="ECO:0000313" key="2">
    <source>
        <dbReference type="EMBL" id="GFP25133.1"/>
    </source>
</evidence>
<feature type="domain" description="Transposase IS204/IS1001/IS1096/IS1165 DDE" evidence="1">
    <location>
        <begin position="1"/>
        <end position="180"/>
    </location>
</feature>
<evidence type="ECO:0000313" key="3">
    <source>
        <dbReference type="Proteomes" id="UP000543224"/>
    </source>
</evidence>
<name>A0A6V8NYP2_9ACTN</name>